<gene>
    <name evidence="2" type="ORF">QNI19_24380</name>
</gene>
<keyword evidence="1" id="KW-1133">Transmembrane helix</keyword>
<comment type="caution">
    <text evidence="2">The sequence shown here is derived from an EMBL/GenBank/DDBJ whole genome shotgun (WGS) entry which is preliminary data.</text>
</comment>
<keyword evidence="3" id="KW-1185">Reference proteome</keyword>
<organism evidence="2 3">
    <name type="scientific">Xanthocytophaga flava</name>
    <dbReference type="NCBI Taxonomy" id="3048013"/>
    <lineage>
        <taxon>Bacteria</taxon>
        <taxon>Pseudomonadati</taxon>
        <taxon>Bacteroidota</taxon>
        <taxon>Cytophagia</taxon>
        <taxon>Cytophagales</taxon>
        <taxon>Rhodocytophagaceae</taxon>
        <taxon>Xanthocytophaga</taxon>
    </lineage>
</organism>
<evidence type="ECO:0000256" key="1">
    <source>
        <dbReference type="SAM" id="Phobius"/>
    </source>
</evidence>
<dbReference type="EMBL" id="JASJOT010000019">
    <property type="protein sequence ID" value="MDJ1496096.1"/>
    <property type="molecule type" value="Genomic_DNA"/>
</dbReference>
<sequence>MFWNTKSRIDYFLIPYERHILYTKLSPEEMEKRFYDKTTAPTPSMFTHLAYTIQEDYEGEFYTNGFYMQAVSRGRNQPLLVFSGKIQEYQNQTKIILTVEFQPIAKILFYLFFFGSTFLFMAATISAIKNGGEGWKAAIGIGFINIVLVLIFKTSSSIGLSDIKKMFEAEKLPKKQNPQ</sequence>
<feature type="transmembrane region" description="Helical" evidence="1">
    <location>
        <begin position="134"/>
        <end position="152"/>
    </location>
</feature>
<evidence type="ECO:0000313" key="2">
    <source>
        <dbReference type="EMBL" id="MDJ1496096.1"/>
    </source>
</evidence>
<accession>A0ABT7CQR8</accession>
<dbReference type="Proteomes" id="UP001228581">
    <property type="component" value="Unassembled WGS sequence"/>
</dbReference>
<reference evidence="2 3" key="1">
    <citation type="submission" date="2023-05" db="EMBL/GenBank/DDBJ databases">
        <authorList>
            <person name="Zhang X."/>
        </authorList>
    </citation>
    <scope>NUCLEOTIDE SEQUENCE [LARGE SCALE GENOMIC DNA]</scope>
    <source>
        <strain evidence="2 3">DM2B3-1</strain>
    </source>
</reference>
<name>A0ABT7CQR8_9BACT</name>
<evidence type="ECO:0000313" key="3">
    <source>
        <dbReference type="Proteomes" id="UP001228581"/>
    </source>
</evidence>
<protein>
    <submittedName>
        <fullName evidence="2">Uncharacterized protein</fullName>
    </submittedName>
</protein>
<keyword evidence="1" id="KW-0472">Membrane</keyword>
<feature type="transmembrane region" description="Helical" evidence="1">
    <location>
        <begin position="107"/>
        <end position="128"/>
    </location>
</feature>
<proteinExistence type="predicted"/>
<dbReference type="RefSeq" id="WP_314000647.1">
    <property type="nucleotide sequence ID" value="NZ_JASJOT010000019.1"/>
</dbReference>
<keyword evidence="1" id="KW-0812">Transmembrane</keyword>